<evidence type="ECO:0000259" key="4">
    <source>
        <dbReference type="PROSITE" id="PS50175"/>
    </source>
</evidence>
<proteinExistence type="predicted"/>
<feature type="region of interest" description="Disordered" evidence="2">
    <location>
        <begin position="1"/>
        <end position="30"/>
    </location>
</feature>
<accession>A0A812SS11</accession>
<feature type="compositionally biased region" description="Polar residues" evidence="2">
    <location>
        <begin position="1"/>
        <end position="17"/>
    </location>
</feature>
<keyword evidence="1" id="KW-0863">Zinc-finger</keyword>
<keyword evidence="1" id="KW-0479">Metal-binding</keyword>
<dbReference type="EMBL" id="CAJNDS010002482">
    <property type="protein sequence ID" value="CAE7493836.1"/>
    <property type="molecule type" value="Genomic_DNA"/>
</dbReference>
<keyword evidence="1" id="KW-0862">Zinc</keyword>
<dbReference type="AlphaFoldDB" id="A0A812SS11"/>
<evidence type="ECO:0000313" key="6">
    <source>
        <dbReference type="Proteomes" id="UP000604046"/>
    </source>
</evidence>
<dbReference type="Gene3D" id="4.10.60.10">
    <property type="entry name" value="Zinc finger, CCHC-type"/>
    <property type="match status" value="1"/>
</dbReference>
<reference evidence="5" key="1">
    <citation type="submission" date="2021-02" db="EMBL/GenBank/DDBJ databases">
        <authorList>
            <person name="Dougan E. K."/>
            <person name="Rhodes N."/>
            <person name="Thang M."/>
            <person name="Chan C."/>
        </authorList>
    </citation>
    <scope>NUCLEOTIDE SEQUENCE</scope>
</reference>
<sequence length="702" mass="77022">MSGPQISPNGSPQQSPTLGPAASPAGSTQANEARLLEILGAMQQNQQVLTQLLQNQQQQQAQAAPGSGPSSPTSPTGLAAKDLSKVLKHPVVFVGKTREEELVRWPIWSWEFEQYLSTLDKEFKLDFKRLRDNPKTPVAVTDFTEREMDRSRIVYGLMASLLNDRLKRVLKTVEESNGYEAYRQIALDLRPSSRTRALALLQTIHAWPTFDNKQGLLSQVLRLEQAMAEYDAIASQSLSDDQKVASLLRCLTGQLRQHVNLVMEDSWTYSELRALVSRYDASSSKWSASVAATYGLSEGKGGGFVEEPTPMEIDLLNNKGPSGKKGGKRGKGGKWGKGDSGKSPKGGKGGKTHSPQHPKGSAGRNPNPNANPAANKKCHNCGKKGHFARDCRQPKKVRQVDNAASADAAASEEASAKAKAGAKAQVRRIAFDLEDYDESPSAVSHVRMVQREIQCESPAVDEVHGKDVRPSFMLRVWNVFQKCVPRRCVWHNASLSGRAEQNSDMPVAGPMCGDVRMLKHAHGEFPGVEVEMILDSGADASCLPGNMSDYGVPVAVEDGVFQDAQGTRLNIQGSKRAEVTFAASEEGQVTAIKESFLIAPHVTSPLLAVGKLYRAGFELRHVGGNMRLCSPDNQVQIPVYFKQNSLAARCYDGLPSRWTRHYFCGCITKFFLGKNFWLRLRCFVLKRDVSICDAHTCTHHDI</sequence>
<dbReference type="InterPro" id="IPR036875">
    <property type="entry name" value="Znf_CCHC_sf"/>
</dbReference>
<feature type="region of interest" description="Disordered" evidence="2">
    <location>
        <begin position="313"/>
        <end position="396"/>
    </location>
</feature>
<name>A0A812SS11_9DINO</name>
<feature type="domain" description="Peptidase A2" evidence="4">
    <location>
        <begin position="530"/>
        <end position="613"/>
    </location>
</feature>
<dbReference type="PROSITE" id="PS50175">
    <property type="entry name" value="ASP_PROT_RETROV"/>
    <property type="match status" value="1"/>
</dbReference>
<dbReference type="SMART" id="SM00343">
    <property type="entry name" value="ZnF_C2HC"/>
    <property type="match status" value="1"/>
</dbReference>
<keyword evidence="6" id="KW-1185">Reference proteome</keyword>
<dbReference type="GO" id="GO:0008270">
    <property type="term" value="F:zinc ion binding"/>
    <property type="evidence" value="ECO:0007669"/>
    <property type="project" value="UniProtKB-KW"/>
</dbReference>
<dbReference type="Pfam" id="PF00098">
    <property type="entry name" value="zf-CCHC"/>
    <property type="match status" value="1"/>
</dbReference>
<evidence type="ECO:0000256" key="1">
    <source>
        <dbReference type="PROSITE-ProRule" id="PRU00047"/>
    </source>
</evidence>
<dbReference type="GO" id="GO:0004190">
    <property type="term" value="F:aspartic-type endopeptidase activity"/>
    <property type="evidence" value="ECO:0007669"/>
    <property type="project" value="InterPro"/>
</dbReference>
<dbReference type="SUPFAM" id="SSF57756">
    <property type="entry name" value="Retrovirus zinc finger-like domains"/>
    <property type="match status" value="1"/>
</dbReference>
<evidence type="ECO:0000256" key="2">
    <source>
        <dbReference type="SAM" id="MobiDB-lite"/>
    </source>
</evidence>
<dbReference type="PROSITE" id="PS00141">
    <property type="entry name" value="ASP_PROTEASE"/>
    <property type="match status" value="1"/>
</dbReference>
<evidence type="ECO:0000259" key="3">
    <source>
        <dbReference type="PROSITE" id="PS50158"/>
    </source>
</evidence>
<dbReference type="PROSITE" id="PS50158">
    <property type="entry name" value="ZF_CCHC"/>
    <property type="match status" value="1"/>
</dbReference>
<dbReference type="InterPro" id="IPR001995">
    <property type="entry name" value="Peptidase_A2_cat"/>
</dbReference>
<comment type="caution">
    <text evidence="5">The sequence shown here is derived from an EMBL/GenBank/DDBJ whole genome shotgun (WGS) entry which is preliminary data.</text>
</comment>
<dbReference type="OrthoDB" id="421191at2759"/>
<gene>
    <name evidence="5" type="ORF">SNAT2548_LOCUS27668</name>
</gene>
<evidence type="ECO:0008006" key="7">
    <source>
        <dbReference type="Google" id="ProtNLM"/>
    </source>
</evidence>
<dbReference type="GO" id="GO:0006508">
    <property type="term" value="P:proteolysis"/>
    <property type="evidence" value="ECO:0007669"/>
    <property type="project" value="InterPro"/>
</dbReference>
<dbReference type="InterPro" id="IPR001878">
    <property type="entry name" value="Znf_CCHC"/>
</dbReference>
<feature type="compositionally biased region" description="Basic residues" evidence="2">
    <location>
        <begin position="376"/>
        <end position="386"/>
    </location>
</feature>
<evidence type="ECO:0000313" key="5">
    <source>
        <dbReference type="EMBL" id="CAE7493836.1"/>
    </source>
</evidence>
<feature type="compositionally biased region" description="Low complexity" evidence="2">
    <location>
        <begin position="365"/>
        <end position="375"/>
    </location>
</feature>
<dbReference type="Proteomes" id="UP000604046">
    <property type="component" value="Unassembled WGS sequence"/>
</dbReference>
<feature type="region of interest" description="Disordered" evidence="2">
    <location>
        <begin position="56"/>
        <end position="78"/>
    </location>
</feature>
<organism evidence="5 6">
    <name type="scientific">Symbiodinium natans</name>
    <dbReference type="NCBI Taxonomy" id="878477"/>
    <lineage>
        <taxon>Eukaryota</taxon>
        <taxon>Sar</taxon>
        <taxon>Alveolata</taxon>
        <taxon>Dinophyceae</taxon>
        <taxon>Suessiales</taxon>
        <taxon>Symbiodiniaceae</taxon>
        <taxon>Symbiodinium</taxon>
    </lineage>
</organism>
<protein>
    <recommendedName>
        <fullName evidence="7">CCHC-type domain-containing protein</fullName>
    </recommendedName>
</protein>
<dbReference type="InterPro" id="IPR001969">
    <property type="entry name" value="Aspartic_peptidase_AS"/>
</dbReference>
<feature type="compositionally biased region" description="Basic residues" evidence="2">
    <location>
        <begin position="325"/>
        <end position="334"/>
    </location>
</feature>
<dbReference type="GO" id="GO:0003676">
    <property type="term" value="F:nucleic acid binding"/>
    <property type="evidence" value="ECO:0007669"/>
    <property type="project" value="InterPro"/>
</dbReference>
<feature type="domain" description="CCHC-type" evidence="3">
    <location>
        <begin position="377"/>
        <end position="393"/>
    </location>
</feature>